<evidence type="ECO:0000313" key="1">
    <source>
        <dbReference type="EMBL" id="OGF83204.1"/>
    </source>
</evidence>
<comment type="caution">
    <text evidence="1">The sequence shown here is derived from an EMBL/GenBank/DDBJ whole genome shotgun (WGS) entry which is preliminary data.</text>
</comment>
<gene>
    <name evidence="1" type="ORF">A2924_02715</name>
</gene>
<organism evidence="1 2">
    <name type="scientific">Candidatus Giovannonibacteria bacterium RIFCSPLOWO2_01_FULL_44_16</name>
    <dbReference type="NCBI Taxonomy" id="1798348"/>
    <lineage>
        <taxon>Bacteria</taxon>
        <taxon>Candidatus Giovannoniibacteriota</taxon>
    </lineage>
</organism>
<dbReference type="AlphaFoldDB" id="A0A1F5X5P6"/>
<dbReference type="Proteomes" id="UP000178046">
    <property type="component" value="Unassembled WGS sequence"/>
</dbReference>
<evidence type="ECO:0000313" key="2">
    <source>
        <dbReference type="Proteomes" id="UP000178046"/>
    </source>
</evidence>
<protein>
    <submittedName>
        <fullName evidence="1">Uncharacterized protein</fullName>
    </submittedName>
</protein>
<reference evidence="1 2" key="1">
    <citation type="journal article" date="2016" name="Nat. Commun.">
        <title>Thousands of microbial genomes shed light on interconnected biogeochemical processes in an aquifer system.</title>
        <authorList>
            <person name="Anantharaman K."/>
            <person name="Brown C.T."/>
            <person name="Hug L.A."/>
            <person name="Sharon I."/>
            <person name="Castelle C.J."/>
            <person name="Probst A.J."/>
            <person name="Thomas B.C."/>
            <person name="Singh A."/>
            <person name="Wilkins M.J."/>
            <person name="Karaoz U."/>
            <person name="Brodie E.L."/>
            <person name="Williams K.H."/>
            <person name="Hubbard S.S."/>
            <person name="Banfield J.F."/>
        </authorList>
    </citation>
    <scope>NUCLEOTIDE SEQUENCE [LARGE SCALE GENOMIC DNA]</scope>
</reference>
<dbReference type="EMBL" id="MFIA01000004">
    <property type="protein sequence ID" value="OGF83204.1"/>
    <property type="molecule type" value="Genomic_DNA"/>
</dbReference>
<accession>A0A1F5X5P6</accession>
<sequence>MKRKYRVMSSRHDIPEHEIGANQFESVDDNTNDQKAIEWFNEKFKNNKNYGWDWLRLLRIDQEEKVTLIAHDDHP</sequence>
<name>A0A1F5X5P6_9BACT</name>
<proteinExistence type="predicted"/>